<dbReference type="InterPro" id="IPR013785">
    <property type="entry name" value="Aldolase_TIM"/>
</dbReference>
<organism evidence="2 3">
    <name type="scientific">Microbacterium aquimaris</name>
    <dbReference type="NCBI Taxonomy" id="459816"/>
    <lineage>
        <taxon>Bacteria</taxon>
        <taxon>Bacillati</taxon>
        <taxon>Actinomycetota</taxon>
        <taxon>Actinomycetes</taxon>
        <taxon>Micrococcales</taxon>
        <taxon>Microbacteriaceae</taxon>
        <taxon>Microbacterium</taxon>
    </lineage>
</organism>
<keyword evidence="1" id="KW-0704">Schiff base</keyword>
<proteinExistence type="predicted"/>
<name>A0ABU5N5C0_9MICO</name>
<dbReference type="PANTHER" id="PTHR10683">
    <property type="entry name" value="TRANSALDOLASE"/>
    <property type="match status" value="1"/>
</dbReference>
<dbReference type="InterPro" id="IPR001585">
    <property type="entry name" value="TAL/FSA"/>
</dbReference>
<dbReference type="Gene3D" id="3.20.20.70">
    <property type="entry name" value="Aldolase class I"/>
    <property type="match status" value="1"/>
</dbReference>
<dbReference type="PANTHER" id="PTHR10683:SF40">
    <property type="entry name" value="FRUCTOSE-6-PHOSPHATE ALDOLASE 1-RELATED"/>
    <property type="match status" value="1"/>
</dbReference>
<sequence>MKFYADSAALEPVTGLLRDGLIAGVTTNPTILVRDEAPPVPELYRAFAAAGAGEVFFQTTGATQEQMLDRAAEIAELGPEVIVKVPATSIGFRVAAALRRRDTPVLMTAVYSVAQAVSAAAIGARYIAPYYGRLSDAGEDASVIMARMVGALRGTGTDLLVASVRTPEVIADLAELGVRHITAHPTVIEAALQDPVSDTAAAEFEAVARGHERVSRAPWSSAADGDAR</sequence>
<dbReference type="Proteomes" id="UP001291912">
    <property type="component" value="Unassembled WGS sequence"/>
</dbReference>
<dbReference type="SUPFAM" id="SSF51569">
    <property type="entry name" value="Aldolase"/>
    <property type="match status" value="1"/>
</dbReference>
<protein>
    <submittedName>
        <fullName evidence="2">Transaldolase family protein</fullName>
    </submittedName>
</protein>
<dbReference type="RefSeq" id="WP_194423926.1">
    <property type="nucleotide sequence ID" value="NZ_BAAAPT010000001.1"/>
</dbReference>
<dbReference type="PROSITE" id="PS01054">
    <property type="entry name" value="TRANSALDOLASE_1"/>
    <property type="match status" value="1"/>
</dbReference>
<dbReference type="EMBL" id="JAWJYN010000001">
    <property type="protein sequence ID" value="MDZ8161288.1"/>
    <property type="molecule type" value="Genomic_DNA"/>
</dbReference>
<dbReference type="InterPro" id="IPR018225">
    <property type="entry name" value="Transaldolase_AS"/>
</dbReference>
<keyword evidence="3" id="KW-1185">Reference proteome</keyword>
<evidence type="ECO:0000313" key="3">
    <source>
        <dbReference type="Proteomes" id="UP001291912"/>
    </source>
</evidence>
<reference evidence="2 3" key="1">
    <citation type="submission" date="2023-10" db="EMBL/GenBank/DDBJ databases">
        <title>Microbacterium xanthum sp. nov., isolated from seaweed.</title>
        <authorList>
            <person name="Lee S.D."/>
        </authorList>
    </citation>
    <scope>NUCLEOTIDE SEQUENCE [LARGE SCALE GENOMIC DNA]</scope>
    <source>
        <strain evidence="2 3">KCTC 19124</strain>
    </source>
</reference>
<gene>
    <name evidence="2" type="ORF">R2Q92_05515</name>
</gene>
<comment type="caution">
    <text evidence="2">The sequence shown here is derived from an EMBL/GenBank/DDBJ whole genome shotgun (WGS) entry which is preliminary data.</text>
</comment>
<dbReference type="Pfam" id="PF00923">
    <property type="entry name" value="TAL_FSA"/>
    <property type="match status" value="1"/>
</dbReference>
<accession>A0ABU5N5C0</accession>
<evidence type="ECO:0000313" key="2">
    <source>
        <dbReference type="EMBL" id="MDZ8161288.1"/>
    </source>
</evidence>
<evidence type="ECO:0000256" key="1">
    <source>
        <dbReference type="ARBA" id="ARBA00023270"/>
    </source>
</evidence>